<organism evidence="2 3">
    <name type="scientific">Molorchus minor</name>
    <dbReference type="NCBI Taxonomy" id="1323400"/>
    <lineage>
        <taxon>Eukaryota</taxon>
        <taxon>Metazoa</taxon>
        <taxon>Ecdysozoa</taxon>
        <taxon>Arthropoda</taxon>
        <taxon>Hexapoda</taxon>
        <taxon>Insecta</taxon>
        <taxon>Pterygota</taxon>
        <taxon>Neoptera</taxon>
        <taxon>Endopterygota</taxon>
        <taxon>Coleoptera</taxon>
        <taxon>Polyphaga</taxon>
        <taxon>Cucujiformia</taxon>
        <taxon>Chrysomeloidea</taxon>
        <taxon>Cerambycidae</taxon>
        <taxon>Lamiinae</taxon>
        <taxon>Monochamini</taxon>
        <taxon>Molorchus</taxon>
    </lineage>
</organism>
<dbReference type="Proteomes" id="UP001162164">
    <property type="component" value="Unassembled WGS sequence"/>
</dbReference>
<accession>A0ABQ9J023</accession>
<name>A0ABQ9J023_9CUCU</name>
<evidence type="ECO:0000313" key="2">
    <source>
        <dbReference type="EMBL" id="KAJ8970265.1"/>
    </source>
</evidence>
<evidence type="ECO:0000256" key="1">
    <source>
        <dbReference type="SAM" id="SignalP"/>
    </source>
</evidence>
<reference evidence="2" key="1">
    <citation type="journal article" date="2023" name="Insect Mol. Biol.">
        <title>Genome sequencing provides insights into the evolution of gene families encoding plant cell wall-degrading enzymes in longhorned beetles.</title>
        <authorList>
            <person name="Shin N.R."/>
            <person name="Okamura Y."/>
            <person name="Kirsch R."/>
            <person name="Pauchet Y."/>
        </authorList>
    </citation>
    <scope>NUCLEOTIDE SEQUENCE</scope>
    <source>
        <strain evidence="2">MMC_N1</strain>
    </source>
</reference>
<keyword evidence="1" id="KW-0732">Signal</keyword>
<keyword evidence="3" id="KW-1185">Reference proteome</keyword>
<feature type="signal peptide" evidence="1">
    <location>
        <begin position="1"/>
        <end position="16"/>
    </location>
</feature>
<protein>
    <submittedName>
        <fullName evidence="2">Uncharacterized protein</fullName>
    </submittedName>
</protein>
<comment type="caution">
    <text evidence="2">The sequence shown here is derived from an EMBL/GenBank/DDBJ whole genome shotgun (WGS) entry which is preliminary data.</text>
</comment>
<gene>
    <name evidence="2" type="ORF">NQ317_017160</name>
</gene>
<proteinExistence type="predicted"/>
<evidence type="ECO:0000313" key="3">
    <source>
        <dbReference type="Proteomes" id="UP001162164"/>
    </source>
</evidence>
<feature type="chain" id="PRO_5046851930" evidence="1">
    <location>
        <begin position="17"/>
        <end position="59"/>
    </location>
</feature>
<sequence length="59" mass="6947">MFFLAVIRYFVPVLLPRQWFSEVFPERHSYTKDGRKSCTGTIKCYKGIALIKRATFSLE</sequence>
<dbReference type="EMBL" id="JAPWTJ010001648">
    <property type="protein sequence ID" value="KAJ8970265.1"/>
    <property type="molecule type" value="Genomic_DNA"/>
</dbReference>